<dbReference type="InterPro" id="IPR016039">
    <property type="entry name" value="Thiolase-like"/>
</dbReference>
<keyword evidence="7" id="KW-1185">Reference proteome</keyword>
<dbReference type="GO" id="GO:0006633">
    <property type="term" value="P:fatty acid biosynthetic process"/>
    <property type="evidence" value="ECO:0007669"/>
    <property type="project" value="InterPro"/>
</dbReference>
<evidence type="ECO:0000313" key="6">
    <source>
        <dbReference type="EMBL" id="QDU67743.1"/>
    </source>
</evidence>
<dbReference type="Pfam" id="PF08545">
    <property type="entry name" value="ACP_syn_III"/>
    <property type="match status" value="1"/>
</dbReference>
<proteinExistence type="predicted"/>
<dbReference type="CDD" id="cd00830">
    <property type="entry name" value="KAS_III"/>
    <property type="match status" value="1"/>
</dbReference>
<keyword evidence="3" id="KW-0472">Membrane</keyword>
<dbReference type="NCBIfam" id="NF006829">
    <property type="entry name" value="PRK09352.1"/>
    <property type="match status" value="1"/>
</dbReference>
<evidence type="ECO:0000313" key="7">
    <source>
        <dbReference type="Proteomes" id="UP000316921"/>
    </source>
</evidence>
<dbReference type="Pfam" id="PF08541">
    <property type="entry name" value="ACP_syn_III_C"/>
    <property type="match status" value="1"/>
</dbReference>
<organism evidence="6 7">
    <name type="scientific">Engelhardtia mirabilis</name>
    <dbReference type="NCBI Taxonomy" id="2528011"/>
    <lineage>
        <taxon>Bacteria</taxon>
        <taxon>Pseudomonadati</taxon>
        <taxon>Planctomycetota</taxon>
        <taxon>Planctomycetia</taxon>
        <taxon>Planctomycetia incertae sedis</taxon>
        <taxon>Engelhardtia</taxon>
    </lineage>
</organism>
<feature type="domain" description="Beta-ketoacyl-[acyl-carrier-protein] synthase III C-terminal" evidence="4">
    <location>
        <begin position="247"/>
        <end position="335"/>
    </location>
</feature>
<dbReference type="EMBL" id="CP036287">
    <property type="protein sequence ID" value="QDU67743.1"/>
    <property type="molecule type" value="Genomic_DNA"/>
</dbReference>
<name>A0A518BLB0_9BACT</name>
<dbReference type="RefSeq" id="WP_145066163.1">
    <property type="nucleotide sequence ID" value="NZ_CP036287.1"/>
</dbReference>
<dbReference type="GO" id="GO:0004315">
    <property type="term" value="F:3-oxoacyl-[acyl-carrier-protein] synthase activity"/>
    <property type="evidence" value="ECO:0007669"/>
    <property type="project" value="InterPro"/>
</dbReference>
<dbReference type="Gene3D" id="3.40.47.10">
    <property type="match status" value="1"/>
</dbReference>
<keyword evidence="1 6" id="KW-0808">Transferase</keyword>
<keyword evidence="2 6" id="KW-0012">Acyltransferase</keyword>
<evidence type="ECO:0000256" key="2">
    <source>
        <dbReference type="ARBA" id="ARBA00023315"/>
    </source>
</evidence>
<protein>
    <submittedName>
        <fullName evidence="6">3-oxoacyl-[acyl-carrier-protein] synthase 3</fullName>
        <ecNumber evidence="6">2.3.1.180</ecNumber>
    </submittedName>
</protein>
<evidence type="ECO:0000259" key="5">
    <source>
        <dbReference type="Pfam" id="PF08545"/>
    </source>
</evidence>
<dbReference type="AlphaFoldDB" id="A0A518BLB0"/>
<dbReference type="Proteomes" id="UP000316921">
    <property type="component" value="Chromosome"/>
</dbReference>
<dbReference type="SUPFAM" id="SSF53901">
    <property type="entry name" value="Thiolase-like"/>
    <property type="match status" value="1"/>
</dbReference>
<dbReference type="InterPro" id="IPR013747">
    <property type="entry name" value="ACP_syn_III_C"/>
</dbReference>
<evidence type="ECO:0000256" key="1">
    <source>
        <dbReference type="ARBA" id="ARBA00022679"/>
    </source>
</evidence>
<keyword evidence="3" id="KW-0812">Transmembrane</keyword>
<accession>A0A518BLB0</accession>
<dbReference type="EC" id="2.3.1.180" evidence="6"/>
<evidence type="ECO:0000256" key="3">
    <source>
        <dbReference type="SAM" id="Phobius"/>
    </source>
</evidence>
<dbReference type="PANTHER" id="PTHR34069">
    <property type="entry name" value="3-OXOACYL-[ACYL-CARRIER-PROTEIN] SYNTHASE 3"/>
    <property type="match status" value="1"/>
</dbReference>
<reference evidence="6 7" key="1">
    <citation type="submission" date="2019-02" db="EMBL/GenBank/DDBJ databases">
        <title>Deep-cultivation of Planctomycetes and their phenomic and genomic characterization uncovers novel biology.</title>
        <authorList>
            <person name="Wiegand S."/>
            <person name="Jogler M."/>
            <person name="Boedeker C."/>
            <person name="Pinto D."/>
            <person name="Vollmers J."/>
            <person name="Rivas-Marin E."/>
            <person name="Kohn T."/>
            <person name="Peeters S.H."/>
            <person name="Heuer A."/>
            <person name="Rast P."/>
            <person name="Oberbeckmann S."/>
            <person name="Bunk B."/>
            <person name="Jeske O."/>
            <person name="Meyerdierks A."/>
            <person name="Storesund J.E."/>
            <person name="Kallscheuer N."/>
            <person name="Luecker S."/>
            <person name="Lage O.M."/>
            <person name="Pohl T."/>
            <person name="Merkel B.J."/>
            <person name="Hornburger P."/>
            <person name="Mueller R.-W."/>
            <person name="Bruemmer F."/>
            <person name="Labrenz M."/>
            <person name="Spormann A.M."/>
            <person name="Op den Camp H."/>
            <person name="Overmann J."/>
            <person name="Amann R."/>
            <person name="Jetten M.S.M."/>
            <person name="Mascher T."/>
            <person name="Medema M.H."/>
            <person name="Devos D.P."/>
            <person name="Kaster A.-K."/>
            <person name="Ovreas L."/>
            <person name="Rohde M."/>
            <person name="Galperin M.Y."/>
            <person name="Jogler C."/>
        </authorList>
    </citation>
    <scope>NUCLEOTIDE SEQUENCE [LARGE SCALE GENOMIC DNA]</scope>
    <source>
        <strain evidence="6 7">Pla133</strain>
    </source>
</reference>
<dbReference type="InterPro" id="IPR013751">
    <property type="entry name" value="ACP_syn_III_N"/>
</dbReference>
<dbReference type="GO" id="GO:0044550">
    <property type="term" value="P:secondary metabolite biosynthetic process"/>
    <property type="evidence" value="ECO:0007669"/>
    <property type="project" value="TreeGrafter"/>
</dbReference>
<sequence>MTRVITGTGSYLPERVVENAELLEIVENFDAERAGSDLDSWLRGRYGVERRHWAAEDESTGDMGLVAARRALEAAELDADQIELIVMATATSDHVAPHSVSFVQAQLGTKAVFHQLQDACPGFLNALIVADSLMANLGYKKALVIAAEKMTHIVDKRDFRMIGLFADGAGAVVLEDVDLPEEVGFRSFWAGSDGAAGKALRVPAGGTRTPLTAERMAAGEHFLISDFRDVYPFAVRTTQACVEQAVARAGMTVDDISYVIPHHASANIIQDGVGQAGIRPEQVLMAIDHTGNTSSASVPTALDEEVRAGRFKDGDNIVLLALGGGMGWASTVYTWVDPARARAARR</sequence>
<evidence type="ECO:0000259" key="4">
    <source>
        <dbReference type="Pfam" id="PF08541"/>
    </source>
</evidence>
<dbReference type="GO" id="GO:0033818">
    <property type="term" value="F:beta-ketoacyl-acyl-carrier-protein synthase III activity"/>
    <property type="evidence" value="ECO:0007669"/>
    <property type="project" value="UniProtKB-EC"/>
</dbReference>
<gene>
    <name evidence="6" type="primary">fabH_2</name>
    <name evidence="6" type="ORF">Pla133_28320</name>
</gene>
<feature type="domain" description="Beta-ketoacyl-[acyl-carrier-protein] synthase III N-terminal" evidence="5">
    <location>
        <begin position="116"/>
        <end position="194"/>
    </location>
</feature>
<feature type="transmembrane region" description="Helical" evidence="3">
    <location>
        <begin position="317"/>
        <end position="336"/>
    </location>
</feature>
<dbReference type="PANTHER" id="PTHR34069:SF2">
    <property type="entry name" value="BETA-KETOACYL-[ACYL-CARRIER-PROTEIN] SYNTHASE III"/>
    <property type="match status" value="1"/>
</dbReference>
<keyword evidence="3" id="KW-1133">Transmembrane helix</keyword>
<dbReference type="KEGG" id="pbap:Pla133_28320"/>